<dbReference type="STRING" id="670052.PA27867_1068"/>
<gene>
    <name evidence="5" type="ORF">PA27867_1068</name>
</gene>
<dbReference type="Gene3D" id="1.10.40.30">
    <property type="entry name" value="Fumarase/aspartase (C-terminal domain)"/>
    <property type="match status" value="1"/>
</dbReference>
<dbReference type="RefSeq" id="WP_084020727.1">
    <property type="nucleotide sequence ID" value="NZ_CP016282.1"/>
</dbReference>
<evidence type="ECO:0000256" key="2">
    <source>
        <dbReference type="SAM" id="MobiDB-lite"/>
    </source>
</evidence>
<dbReference type="Gene3D" id="1.20.200.10">
    <property type="entry name" value="Fumarase/aspartase (Central domain)"/>
    <property type="match status" value="1"/>
</dbReference>
<dbReference type="InterPro" id="IPR018951">
    <property type="entry name" value="Fumarase_C_C"/>
</dbReference>
<feature type="compositionally biased region" description="Low complexity" evidence="2">
    <location>
        <begin position="27"/>
        <end position="41"/>
    </location>
</feature>
<dbReference type="GO" id="GO:0006099">
    <property type="term" value="P:tricarboxylic acid cycle"/>
    <property type="evidence" value="ECO:0007669"/>
    <property type="project" value="InterPro"/>
</dbReference>
<evidence type="ECO:0000313" key="5">
    <source>
        <dbReference type="EMBL" id="ANP72034.1"/>
    </source>
</evidence>
<organism evidence="5 6">
    <name type="scientific">Cryobacterium arcticum</name>
    <dbReference type="NCBI Taxonomy" id="670052"/>
    <lineage>
        <taxon>Bacteria</taxon>
        <taxon>Bacillati</taxon>
        <taxon>Actinomycetota</taxon>
        <taxon>Actinomycetes</taxon>
        <taxon>Micrococcales</taxon>
        <taxon>Microbacteriaceae</taxon>
        <taxon>Cryobacterium</taxon>
    </lineage>
</organism>
<proteinExistence type="predicted"/>
<dbReference type="PROSITE" id="PS00163">
    <property type="entry name" value="FUMARATE_LYASES"/>
    <property type="match status" value="1"/>
</dbReference>
<dbReference type="GO" id="GO:0005829">
    <property type="term" value="C:cytosol"/>
    <property type="evidence" value="ECO:0007669"/>
    <property type="project" value="TreeGrafter"/>
</dbReference>
<feature type="domain" description="Fumarate lyase N-terminal" evidence="3">
    <location>
        <begin position="86"/>
        <end position="417"/>
    </location>
</feature>
<dbReference type="InterPro" id="IPR022761">
    <property type="entry name" value="Fumarate_lyase_N"/>
</dbReference>
<dbReference type="Proteomes" id="UP000092582">
    <property type="component" value="Chromosome 1"/>
</dbReference>
<dbReference type="Gene3D" id="1.10.275.10">
    <property type="entry name" value="Fumarase/aspartase (N-terminal domain)"/>
    <property type="match status" value="1"/>
</dbReference>
<feature type="compositionally biased region" description="Polar residues" evidence="2">
    <location>
        <begin position="13"/>
        <end position="26"/>
    </location>
</feature>
<name>A0A1B1BHN5_9MICO</name>
<dbReference type="SUPFAM" id="SSF48557">
    <property type="entry name" value="L-aspartase-like"/>
    <property type="match status" value="1"/>
</dbReference>
<feature type="domain" description="Fumarase C C-terminal" evidence="4">
    <location>
        <begin position="484"/>
        <end position="534"/>
    </location>
</feature>
<dbReference type="FunFam" id="1.20.200.10:FF:000001">
    <property type="entry name" value="Fumarate hydratase, mitochondrial"/>
    <property type="match status" value="1"/>
</dbReference>
<dbReference type="NCBIfam" id="NF008909">
    <property type="entry name" value="PRK12273.1"/>
    <property type="match status" value="1"/>
</dbReference>
<dbReference type="EMBL" id="CP016282">
    <property type="protein sequence ID" value="ANP72034.1"/>
    <property type="molecule type" value="Genomic_DNA"/>
</dbReference>
<dbReference type="Pfam" id="PF10415">
    <property type="entry name" value="FumaraseC_C"/>
    <property type="match status" value="1"/>
</dbReference>
<dbReference type="PANTHER" id="PTHR42696">
    <property type="entry name" value="ASPARTATE AMMONIA-LYASE"/>
    <property type="match status" value="1"/>
</dbReference>
<reference evidence="5 6" key="1">
    <citation type="submission" date="2016-06" db="EMBL/GenBank/DDBJ databases">
        <title>Genome sequencing of Cryobacterium arcticum PAMC 27867.</title>
        <authorList>
            <person name="Lee J."/>
            <person name="Kim O.-S."/>
        </authorList>
    </citation>
    <scope>NUCLEOTIDE SEQUENCE [LARGE SCALE GENOMIC DNA]</scope>
    <source>
        <strain evidence="5 6">PAMC 27867</strain>
    </source>
</reference>
<dbReference type="InterPro" id="IPR008948">
    <property type="entry name" value="L-Aspartase-like"/>
</dbReference>
<dbReference type="PATRIC" id="fig|670052.7.peg.1107"/>
<dbReference type="PANTHER" id="PTHR42696:SF2">
    <property type="entry name" value="ASPARTATE AMMONIA-LYASE"/>
    <property type="match status" value="1"/>
</dbReference>
<dbReference type="InterPro" id="IPR020557">
    <property type="entry name" value="Fumarate_lyase_CS"/>
</dbReference>
<evidence type="ECO:0000259" key="4">
    <source>
        <dbReference type="Pfam" id="PF10415"/>
    </source>
</evidence>
<keyword evidence="1 5" id="KW-0456">Lyase</keyword>
<evidence type="ECO:0000313" key="6">
    <source>
        <dbReference type="Proteomes" id="UP000092582"/>
    </source>
</evidence>
<dbReference type="Pfam" id="PF00206">
    <property type="entry name" value="Lyase_1"/>
    <property type="match status" value="1"/>
</dbReference>
<dbReference type="InterPro" id="IPR000362">
    <property type="entry name" value="Fumarate_lyase_fam"/>
</dbReference>
<dbReference type="InterPro" id="IPR051546">
    <property type="entry name" value="Aspartate_Ammonia-Lyase"/>
</dbReference>
<evidence type="ECO:0000256" key="1">
    <source>
        <dbReference type="ARBA" id="ARBA00023239"/>
    </source>
</evidence>
<dbReference type="CDD" id="cd01357">
    <property type="entry name" value="Aspartase"/>
    <property type="match status" value="1"/>
</dbReference>
<dbReference type="InterPro" id="IPR024083">
    <property type="entry name" value="Fumarase/histidase_N"/>
</dbReference>
<dbReference type="PRINTS" id="PR00149">
    <property type="entry name" value="FUMRATELYASE"/>
</dbReference>
<sequence length="550" mass="58271">MSHELVPDGNGASVHTTPSNLSTITDSTLSPTPTHPTRSSPAAPPAPEQDAAPEGTPLIDSNSPAPAVTDSAEATPGFRIERDSLGRVEVPAEAYWGVHTKRALENFPIAKRPISVYPDFVVALASVKQACARANAEVGALSQERADWIDAACQEIIEGKHHDQFVVGVMQGGAGTSTNMNANEVICNLALENAGYGRGRYDILSPIDHVNRSQSTNDTYPTAIKIALAFFLKHLLRELKALQGSFSVKADEFSQILKVGRTQMQDAVPMTLGQEFHGFATTLGEDYDRLTETIWLLAEINLGATAIGTGITADPGYAAAAIRHLNVITGLNLEAAPDLIESTSDAGSFMSFSGNLKRSAIKLSKICNDLRLLSSGPQAGFGEINLPPRQAGSSIMPGKVNPVIPEVVNQVAFAVAGADVTVTMAAEGGQLQLNAFEPVIAHYLFQSLTWMTQAMWTLRVNCIDGITANEDRLAAMVGSSVGVITALIPHIGYAAAAALAQTALLTGRNVADLVVEANLMTRDDVMRELEPARLSGMEPDTGTSSIPIIE</sequence>
<dbReference type="FunFam" id="1.10.275.10:FF:000001">
    <property type="entry name" value="Fumarate hydratase, mitochondrial"/>
    <property type="match status" value="1"/>
</dbReference>
<dbReference type="GO" id="GO:0006531">
    <property type="term" value="P:aspartate metabolic process"/>
    <property type="evidence" value="ECO:0007669"/>
    <property type="project" value="TreeGrafter"/>
</dbReference>
<dbReference type="AlphaFoldDB" id="A0A1B1BHN5"/>
<dbReference type="KEGG" id="cart:PA27867_1068"/>
<feature type="region of interest" description="Disordered" evidence="2">
    <location>
        <begin position="1"/>
        <end position="80"/>
    </location>
</feature>
<evidence type="ECO:0000259" key="3">
    <source>
        <dbReference type="Pfam" id="PF00206"/>
    </source>
</evidence>
<accession>A0A1B1BHN5</accession>
<dbReference type="GO" id="GO:0008797">
    <property type="term" value="F:aspartate ammonia-lyase activity"/>
    <property type="evidence" value="ECO:0007669"/>
    <property type="project" value="TreeGrafter"/>
</dbReference>
<keyword evidence="6" id="KW-1185">Reference proteome</keyword>
<protein>
    <submittedName>
        <fullName evidence="5">Aspartate ammonia-lyase</fullName>
    </submittedName>
</protein>